<dbReference type="RefSeq" id="WP_323194955.1">
    <property type="nucleotide sequence ID" value="NZ_JAYGHG010000004.1"/>
</dbReference>
<evidence type="ECO:0000313" key="1">
    <source>
        <dbReference type="EMBL" id="MEA5580612.1"/>
    </source>
</evidence>
<accession>A0ABU5UAS0</accession>
<protein>
    <recommendedName>
        <fullName evidence="3">DUF5615 domain-containing protein</fullName>
    </recommendedName>
</protein>
<gene>
    <name evidence="1" type="ORF">VB620_04555</name>
</gene>
<reference evidence="1 2" key="1">
    <citation type="submission" date="2023-12" db="EMBL/GenBank/DDBJ databases">
        <title>Baltic Sea Cyanobacteria.</title>
        <authorList>
            <person name="Delbaje E."/>
            <person name="Fewer D.P."/>
            <person name="Shishido T.K."/>
        </authorList>
    </citation>
    <scope>NUCLEOTIDE SEQUENCE [LARGE SCALE GENOMIC DNA]</scope>
    <source>
        <strain evidence="1 2">UHCC-0300</strain>
    </source>
</reference>
<name>A0ABU5UAS0_9CYAN</name>
<comment type="caution">
    <text evidence="1">The sequence shown here is derived from an EMBL/GenBank/DDBJ whole genome shotgun (WGS) entry which is preliminary data.</text>
</comment>
<organism evidence="1 2">
    <name type="scientific">Nodularia harveyana UHCC-0300</name>
    <dbReference type="NCBI Taxonomy" id="2974287"/>
    <lineage>
        <taxon>Bacteria</taxon>
        <taxon>Bacillati</taxon>
        <taxon>Cyanobacteriota</taxon>
        <taxon>Cyanophyceae</taxon>
        <taxon>Nostocales</taxon>
        <taxon>Nodulariaceae</taxon>
        <taxon>Nodularia</taxon>
    </lineage>
</organism>
<proteinExistence type="predicted"/>
<evidence type="ECO:0008006" key="3">
    <source>
        <dbReference type="Google" id="ProtNLM"/>
    </source>
</evidence>
<dbReference type="Proteomes" id="UP001302120">
    <property type="component" value="Unassembled WGS sequence"/>
</dbReference>
<keyword evidence="2" id="KW-1185">Reference proteome</keyword>
<sequence>MKILFDQGTPVPLRKYLTDHSVTTAYEEGWSNLSNGDLLKAAENKGYEILVTTDQNLRYQQNLSERQITIVVLLSTSWPKIRTQVDKICSIINTTEFCDYKEISII</sequence>
<evidence type="ECO:0000313" key="2">
    <source>
        <dbReference type="Proteomes" id="UP001302120"/>
    </source>
</evidence>
<dbReference type="EMBL" id="JAYGHG010000004">
    <property type="protein sequence ID" value="MEA5580612.1"/>
    <property type="molecule type" value="Genomic_DNA"/>
</dbReference>